<keyword evidence="2" id="KW-1185">Reference proteome</keyword>
<proteinExistence type="predicted"/>
<name>A0ABZ0YVI6_9GAMM</name>
<dbReference type="EMBL" id="CP140153">
    <property type="protein sequence ID" value="WQH15379.1"/>
    <property type="molecule type" value="Genomic_DNA"/>
</dbReference>
<dbReference type="RefSeq" id="WP_322520408.1">
    <property type="nucleotide sequence ID" value="NZ_CP140153.1"/>
</dbReference>
<dbReference type="Proteomes" id="UP001327459">
    <property type="component" value="Chromosome"/>
</dbReference>
<evidence type="ECO:0000313" key="2">
    <source>
        <dbReference type="Proteomes" id="UP001327459"/>
    </source>
</evidence>
<sequence length="239" mass="25665">MKPLIRTIGRAGLLLSLSLGLGTTIISTALADGMARFQTADRSMPALTFSWQTPERSRLDTPNETAHVIAVEGKAWGVARVAGHPVAMDLDQLAALLGQPTALARLGPDAVVPSQITALEPTGQTETIAGVTGERYRVSWIDSEGRARIDEAVLTDDPLVVEMQDALLGGMTRAIARGTGTRGHEAAQRELERRGLAVLRFGEDFRLESISGDSQPDERFAMPSKPIDLQQLMRGVMGN</sequence>
<evidence type="ECO:0008006" key="3">
    <source>
        <dbReference type="Google" id="ProtNLM"/>
    </source>
</evidence>
<reference evidence="1 2" key="1">
    <citation type="submission" date="2023-11" db="EMBL/GenBank/DDBJ databases">
        <title>MicrobeMod: A computational toolkit for identifying prokaryotic methylation and restriction-modification with nanopore sequencing.</title>
        <authorList>
            <person name="Crits-Christoph A."/>
            <person name="Kang S.C."/>
            <person name="Lee H."/>
            <person name="Ostrov N."/>
        </authorList>
    </citation>
    <scope>NUCLEOTIDE SEQUENCE [LARGE SCALE GENOMIC DNA]</scope>
    <source>
        <strain evidence="1 2">ATCC 49870</strain>
    </source>
</reference>
<organism evidence="1 2">
    <name type="scientific">Guyparkeria halophila</name>
    <dbReference type="NCBI Taxonomy" id="47960"/>
    <lineage>
        <taxon>Bacteria</taxon>
        <taxon>Pseudomonadati</taxon>
        <taxon>Pseudomonadota</taxon>
        <taxon>Gammaproteobacteria</taxon>
        <taxon>Chromatiales</taxon>
        <taxon>Thioalkalibacteraceae</taxon>
        <taxon>Guyparkeria</taxon>
    </lineage>
</organism>
<evidence type="ECO:0000313" key="1">
    <source>
        <dbReference type="EMBL" id="WQH15379.1"/>
    </source>
</evidence>
<accession>A0ABZ0YVI6</accession>
<gene>
    <name evidence="1" type="ORF">SR882_06295</name>
</gene>
<protein>
    <recommendedName>
        <fullName evidence="3">DUF4340 domain-containing protein</fullName>
    </recommendedName>
</protein>